<evidence type="ECO:0000259" key="6">
    <source>
        <dbReference type="Pfam" id="PF01568"/>
    </source>
</evidence>
<dbReference type="InterPro" id="IPR050123">
    <property type="entry name" value="Prok_molybdopt-oxidoreductase"/>
</dbReference>
<dbReference type="GO" id="GO:0022904">
    <property type="term" value="P:respiratory electron transport chain"/>
    <property type="evidence" value="ECO:0007669"/>
    <property type="project" value="TreeGrafter"/>
</dbReference>
<proteinExistence type="predicted"/>
<gene>
    <name evidence="7" type="ORF">BED41_00295</name>
</gene>
<protein>
    <submittedName>
        <fullName evidence="7">Formate dehydrogenase</fullName>
    </submittedName>
</protein>
<keyword evidence="1" id="KW-0479">Metal-binding</keyword>
<keyword evidence="2" id="KW-0560">Oxidoreductase</keyword>
<dbReference type="Gene3D" id="3.40.228.10">
    <property type="entry name" value="Dimethylsulfoxide Reductase, domain 2"/>
    <property type="match status" value="1"/>
</dbReference>
<evidence type="ECO:0000256" key="3">
    <source>
        <dbReference type="ARBA" id="ARBA00023004"/>
    </source>
</evidence>
<feature type="domain" description="Molybdopterin oxidoreductase" evidence="5">
    <location>
        <begin position="1"/>
        <end position="331"/>
    </location>
</feature>
<dbReference type="GO" id="GO:0051536">
    <property type="term" value="F:iron-sulfur cluster binding"/>
    <property type="evidence" value="ECO:0007669"/>
    <property type="project" value="UniProtKB-KW"/>
</dbReference>
<dbReference type="Gene3D" id="2.40.40.20">
    <property type="match status" value="1"/>
</dbReference>
<dbReference type="Pfam" id="PF00384">
    <property type="entry name" value="Molybdopterin"/>
    <property type="match status" value="1"/>
</dbReference>
<evidence type="ECO:0000256" key="1">
    <source>
        <dbReference type="ARBA" id="ARBA00022723"/>
    </source>
</evidence>
<feature type="domain" description="Molybdopterin dinucleotide-binding" evidence="6">
    <location>
        <begin position="415"/>
        <end position="518"/>
    </location>
</feature>
<dbReference type="GO" id="GO:0043546">
    <property type="term" value="F:molybdopterin cofactor binding"/>
    <property type="evidence" value="ECO:0007669"/>
    <property type="project" value="InterPro"/>
</dbReference>
<keyword evidence="4" id="KW-0411">Iron-sulfur</keyword>
<dbReference type="GO" id="GO:0003954">
    <property type="term" value="F:NADH dehydrogenase activity"/>
    <property type="evidence" value="ECO:0007669"/>
    <property type="project" value="TreeGrafter"/>
</dbReference>
<dbReference type="InterPro" id="IPR006655">
    <property type="entry name" value="Mopterin_OxRdtase_prok_CS"/>
</dbReference>
<dbReference type="AlphaFoldDB" id="A0A1B2I148"/>
<dbReference type="InterPro" id="IPR006656">
    <property type="entry name" value="Mopterin_OxRdtase"/>
</dbReference>
<dbReference type="PROSITE" id="PS00490">
    <property type="entry name" value="MOLYBDOPTERIN_PROK_2"/>
    <property type="match status" value="1"/>
</dbReference>
<organism evidence="7 8">
    <name type="scientific">Cloacibacillus porcorum</name>
    <dbReference type="NCBI Taxonomy" id="1197717"/>
    <lineage>
        <taxon>Bacteria</taxon>
        <taxon>Thermotogati</taxon>
        <taxon>Synergistota</taxon>
        <taxon>Synergistia</taxon>
        <taxon>Synergistales</taxon>
        <taxon>Synergistaceae</taxon>
        <taxon>Cloacibacillus</taxon>
    </lineage>
</organism>
<evidence type="ECO:0000256" key="4">
    <source>
        <dbReference type="ARBA" id="ARBA00023014"/>
    </source>
</evidence>
<evidence type="ECO:0000259" key="5">
    <source>
        <dbReference type="Pfam" id="PF00384"/>
    </source>
</evidence>
<dbReference type="Proteomes" id="UP000093044">
    <property type="component" value="Chromosome"/>
</dbReference>
<dbReference type="SUPFAM" id="SSF53706">
    <property type="entry name" value="Formate dehydrogenase/DMSO reductase, domains 1-3"/>
    <property type="match status" value="1"/>
</dbReference>
<dbReference type="GO" id="GO:0016020">
    <property type="term" value="C:membrane"/>
    <property type="evidence" value="ECO:0007669"/>
    <property type="project" value="TreeGrafter"/>
</dbReference>
<dbReference type="InterPro" id="IPR006657">
    <property type="entry name" value="MoPterin_dinucl-bd_dom"/>
</dbReference>
<dbReference type="PANTHER" id="PTHR43105:SF14">
    <property type="entry name" value="FORMATE DEHYDROGENASE H"/>
    <property type="match status" value="1"/>
</dbReference>
<reference evidence="7" key="1">
    <citation type="submission" date="2016-08" db="EMBL/GenBank/DDBJ databases">
        <title>Complete genome of Cloacibacillus porcorum.</title>
        <authorList>
            <person name="Looft T."/>
            <person name="Bayles D.O."/>
            <person name="Alt D.P."/>
        </authorList>
    </citation>
    <scope>NUCLEOTIDE SEQUENCE [LARGE SCALE GENOMIC DNA]</scope>
    <source>
        <strain evidence="7">CL-84</strain>
    </source>
</reference>
<dbReference type="InterPro" id="IPR009010">
    <property type="entry name" value="Asp_de-COase-like_dom_sf"/>
</dbReference>
<dbReference type="GO" id="GO:0046872">
    <property type="term" value="F:metal ion binding"/>
    <property type="evidence" value="ECO:0007669"/>
    <property type="project" value="UniProtKB-KW"/>
</dbReference>
<dbReference type="SUPFAM" id="SSF50692">
    <property type="entry name" value="ADC-like"/>
    <property type="match status" value="1"/>
</dbReference>
<dbReference type="STRING" id="1197717.BED41_00295"/>
<evidence type="ECO:0000256" key="2">
    <source>
        <dbReference type="ARBA" id="ARBA00023002"/>
    </source>
</evidence>
<dbReference type="KEGG" id="cpor:BED41_00295"/>
<dbReference type="PANTHER" id="PTHR43105">
    <property type="entry name" value="RESPIRATORY NITRATE REDUCTASE"/>
    <property type="match status" value="1"/>
</dbReference>
<dbReference type="Gene3D" id="3.40.50.740">
    <property type="match status" value="1"/>
</dbReference>
<evidence type="ECO:0000313" key="7">
    <source>
        <dbReference type="EMBL" id="ANZ43683.1"/>
    </source>
</evidence>
<dbReference type="Pfam" id="PF01568">
    <property type="entry name" value="Molydop_binding"/>
    <property type="match status" value="1"/>
</dbReference>
<evidence type="ECO:0000313" key="8">
    <source>
        <dbReference type="Proteomes" id="UP000093044"/>
    </source>
</evidence>
<name>A0A1B2I148_9BACT</name>
<sequence length="526" mass="57118">MTNDYESIKHADTIMVIGSNTTEAHPVIGAMIKERVRAGAKLIVCDPRLIELHRYADASVRQRSGSDVALVNAMMHVILKEGLHDEAFVRERVEGFEALKALVQRYTPEYAEEITGVPAETIVRAARLYGGAKNAAIFYTMGITQHVTGTNNVRSLCSLALLCGNLGRPGTGVNPLRGQNNVQGACDMGCLPATLPGYLKVNTGAAAEKTRALWGCAPPEKAGLTVAAMMEAAAKGDIGALFIMGENPAVTDADTGHAVHTLGNLDFLAVQDIFLTETARLADVVLPAACWPEKEGTCTNTTRAVQLLRKACDPPGGARDDWRTFVELAKRFGHQWRFDSAKDIFEEIRKANPAYAGMNYERLERGYLQWPCPDENHPGTPVLHKEKFARAGGKAIFSPCEWSAPHEWPDGEYPFIATTGRSLFHYHSGSMTRRGAPGRHLKELYIEINPADAKNLALAEGETLTVTSRRGSVSGRARITEKVAPGMVFLPFHFAEAPANLLTAAVWDPTSETPGFKVSAVRLSKG</sequence>
<accession>A0A1B2I148</accession>
<keyword evidence="3" id="KW-0408">Iron</keyword>
<keyword evidence="8" id="KW-1185">Reference proteome</keyword>
<dbReference type="EMBL" id="CP016757">
    <property type="protein sequence ID" value="ANZ43683.1"/>
    <property type="molecule type" value="Genomic_DNA"/>
</dbReference>